<evidence type="ECO:0000256" key="5">
    <source>
        <dbReference type="ARBA" id="ARBA00022692"/>
    </source>
</evidence>
<dbReference type="InterPro" id="IPR019533">
    <property type="entry name" value="Peptidase_S26"/>
</dbReference>
<evidence type="ECO:0000313" key="15">
    <source>
        <dbReference type="Proteomes" id="UP000029964"/>
    </source>
</evidence>
<dbReference type="PANTHER" id="PTHR46041:SF2">
    <property type="entry name" value="MITOCHONDRIAL INNER MEMBRANE PROTEASE SUBUNIT 2"/>
    <property type="match status" value="1"/>
</dbReference>
<evidence type="ECO:0000256" key="3">
    <source>
        <dbReference type="ARBA" id="ARBA00013650"/>
    </source>
</evidence>
<dbReference type="CDD" id="cd06530">
    <property type="entry name" value="S26_SPase_I"/>
    <property type="match status" value="1"/>
</dbReference>
<dbReference type="AlphaFoldDB" id="A0A086T2X2"/>
<protein>
    <recommendedName>
        <fullName evidence="3">Mitochondrial inner membrane protease subunit 2</fullName>
    </recommendedName>
</protein>
<dbReference type="OrthoDB" id="9996127at2759"/>
<feature type="domain" description="Peptidase S26" evidence="13">
    <location>
        <begin position="30"/>
        <end position="112"/>
    </location>
</feature>
<accession>A0A086T2X2</accession>
<evidence type="ECO:0000313" key="14">
    <source>
        <dbReference type="EMBL" id="KFH43704.1"/>
    </source>
</evidence>
<evidence type="ECO:0000256" key="4">
    <source>
        <dbReference type="ARBA" id="ARBA00022670"/>
    </source>
</evidence>
<reference evidence="15" key="1">
    <citation type="journal article" date="2014" name="Genome Announc.">
        <title>Genome sequence and annotation of Acremonium chrysogenum, producer of the beta-lactam antibiotic cephalosporin C.</title>
        <authorList>
            <person name="Terfehr D."/>
            <person name="Dahlmann T.A."/>
            <person name="Specht T."/>
            <person name="Zadra I."/>
            <person name="Kuernsteiner H."/>
            <person name="Kueck U."/>
        </authorList>
    </citation>
    <scope>NUCLEOTIDE SEQUENCE [LARGE SCALE GENOMIC DNA]</scope>
    <source>
        <strain evidence="15">ATCC 11550 / CBS 779.69 / DSM 880 / IAM 14645 / JCM 23072 / IMI 49137</strain>
    </source>
</reference>
<evidence type="ECO:0000256" key="8">
    <source>
        <dbReference type="ARBA" id="ARBA00022989"/>
    </source>
</evidence>
<evidence type="ECO:0000259" key="13">
    <source>
        <dbReference type="Pfam" id="PF10502"/>
    </source>
</evidence>
<name>A0A086T2X2_HAPC1</name>
<dbReference type="InterPro" id="IPR037730">
    <property type="entry name" value="IMP2"/>
</dbReference>
<dbReference type="PANTHER" id="PTHR46041">
    <property type="entry name" value="MITOCHONDRIAL INNER MEMBRANE PROTEASE SUBUNIT 2"/>
    <property type="match status" value="1"/>
</dbReference>
<dbReference type="GO" id="GO:0006465">
    <property type="term" value="P:signal peptide processing"/>
    <property type="evidence" value="ECO:0007669"/>
    <property type="project" value="InterPro"/>
</dbReference>
<feature type="active site" evidence="11">
    <location>
        <position position="100"/>
    </location>
</feature>
<dbReference type="Pfam" id="PF10502">
    <property type="entry name" value="Peptidase_S26"/>
    <property type="match status" value="1"/>
</dbReference>
<dbReference type="InterPro" id="IPR036286">
    <property type="entry name" value="LexA/Signal_pep-like_sf"/>
</dbReference>
<evidence type="ECO:0000256" key="9">
    <source>
        <dbReference type="ARBA" id="ARBA00023128"/>
    </source>
</evidence>
<dbReference type="GO" id="GO:0042720">
    <property type="term" value="C:mitochondrial inner membrane peptidase complex"/>
    <property type="evidence" value="ECO:0007669"/>
    <property type="project" value="EnsemblFungi"/>
</dbReference>
<dbReference type="PRINTS" id="PR00727">
    <property type="entry name" value="LEADERPTASE"/>
</dbReference>
<dbReference type="Proteomes" id="UP000029964">
    <property type="component" value="Unassembled WGS sequence"/>
</dbReference>
<evidence type="ECO:0000256" key="6">
    <source>
        <dbReference type="ARBA" id="ARBA00022792"/>
    </source>
</evidence>
<keyword evidence="15" id="KW-1185">Reference proteome</keyword>
<gene>
    <name evidence="14" type="ORF">ACRE_055240</name>
</gene>
<dbReference type="GO" id="GO:0006627">
    <property type="term" value="P:protein processing involved in protein targeting to mitochondrion"/>
    <property type="evidence" value="ECO:0007669"/>
    <property type="project" value="EnsemblFungi"/>
</dbReference>
<evidence type="ECO:0000256" key="12">
    <source>
        <dbReference type="SAM" id="Phobius"/>
    </source>
</evidence>
<keyword evidence="4 14" id="KW-0645">Protease</keyword>
<dbReference type="EMBL" id="JPKY01000063">
    <property type="protein sequence ID" value="KFH43704.1"/>
    <property type="molecule type" value="Genomic_DNA"/>
</dbReference>
<sequence length="181" mass="20083">MALSSLWRRAAGQAGIAKAVAMNLVGFATWIPVLALFNIYVAEVTFVDGASMYPFMNSDKDSTLRQDVVLNWKRAPQHDLERGMIVTLRSPVHPEVVAVKRIVALEGDVIRTRPPYPVSTVLVPSGHVWVEGDGPPGSSLDSNMYGPVSKRLLTGKITHVIYPFHKFGPIDWRDHRRALVE</sequence>
<keyword evidence="9" id="KW-0496">Mitochondrion</keyword>
<dbReference type="InterPro" id="IPR000223">
    <property type="entry name" value="Pept_S26A_signal_pept_1"/>
</dbReference>
<keyword evidence="6" id="KW-0999">Mitochondrion inner membrane</keyword>
<dbReference type="GO" id="GO:0004252">
    <property type="term" value="F:serine-type endopeptidase activity"/>
    <property type="evidence" value="ECO:0007669"/>
    <property type="project" value="InterPro"/>
</dbReference>
<evidence type="ECO:0000256" key="11">
    <source>
        <dbReference type="PIRSR" id="PIRSR600223-1"/>
    </source>
</evidence>
<comment type="similarity">
    <text evidence="2">Belongs to the peptidase S26 family. IMP2 subfamily.</text>
</comment>
<evidence type="ECO:0000256" key="1">
    <source>
        <dbReference type="ARBA" id="ARBA00004434"/>
    </source>
</evidence>
<comment type="caution">
    <text evidence="14">The sequence shown here is derived from an EMBL/GenBank/DDBJ whole genome shotgun (WGS) entry which is preliminary data.</text>
</comment>
<evidence type="ECO:0000256" key="10">
    <source>
        <dbReference type="ARBA" id="ARBA00023136"/>
    </source>
</evidence>
<keyword evidence="8 12" id="KW-1133">Transmembrane helix</keyword>
<keyword evidence="10 12" id="KW-0472">Membrane</keyword>
<proteinExistence type="inferred from homology"/>
<evidence type="ECO:0000256" key="7">
    <source>
        <dbReference type="ARBA" id="ARBA00022801"/>
    </source>
</evidence>
<keyword evidence="5 12" id="KW-0812">Transmembrane</keyword>
<dbReference type="SUPFAM" id="SSF51306">
    <property type="entry name" value="LexA/Signal peptidase"/>
    <property type="match status" value="1"/>
</dbReference>
<feature type="transmembrane region" description="Helical" evidence="12">
    <location>
        <begin position="20"/>
        <end position="41"/>
    </location>
</feature>
<dbReference type="STRING" id="857340.A0A086T2X2"/>
<keyword evidence="7" id="KW-0378">Hydrolase</keyword>
<dbReference type="Gene3D" id="2.10.109.10">
    <property type="entry name" value="Umud Fragment, subunit A"/>
    <property type="match status" value="1"/>
</dbReference>
<dbReference type="HOGENOM" id="CLU_028723_4_1_1"/>
<comment type="subcellular location">
    <subcellularLocation>
        <location evidence="1">Mitochondrion inner membrane</location>
        <topology evidence="1">Single-pass membrane protein</topology>
    </subcellularLocation>
</comment>
<evidence type="ECO:0000256" key="2">
    <source>
        <dbReference type="ARBA" id="ARBA00007066"/>
    </source>
</evidence>
<feature type="active site" evidence="11">
    <location>
        <position position="51"/>
    </location>
</feature>
<organism evidence="14 15">
    <name type="scientific">Hapsidospora chrysogenum (strain ATCC 11550 / CBS 779.69 / DSM 880 / IAM 14645 / JCM 23072 / IMI 49137)</name>
    <name type="common">Acremonium chrysogenum</name>
    <dbReference type="NCBI Taxonomy" id="857340"/>
    <lineage>
        <taxon>Eukaryota</taxon>
        <taxon>Fungi</taxon>
        <taxon>Dikarya</taxon>
        <taxon>Ascomycota</taxon>
        <taxon>Pezizomycotina</taxon>
        <taxon>Sordariomycetes</taxon>
        <taxon>Hypocreomycetidae</taxon>
        <taxon>Hypocreales</taxon>
        <taxon>Bionectriaceae</taxon>
        <taxon>Hapsidospora</taxon>
    </lineage>
</organism>